<reference evidence="1 2" key="1">
    <citation type="submission" date="2019-03" db="EMBL/GenBank/DDBJ databases">
        <title>First draft genome of Liparis tanakae, snailfish: a comprehensive survey of snailfish specific genes.</title>
        <authorList>
            <person name="Kim W."/>
            <person name="Song I."/>
            <person name="Jeong J.-H."/>
            <person name="Kim D."/>
            <person name="Kim S."/>
            <person name="Ryu S."/>
            <person name="Song J.Y."/>
            <person name="Lee S.K."/>
        </authorList>
    </citation>
    <scope>NUCLEOTIDE SEQUENCE [LARGE SCALE GENOMIC DNA]</scope>
    <source>
        <tissue evidence="1">Muscle</tissue>
    </source>
</reference>
<evidence type="ECO:0000313" key="1">
    <source>
        <dbReference type="EMBL" id="TNN24717.1"/>
    </source>
</evidence>
<evidence type="ECO:0000313" key="2">
    <source>
        <dbReference type="Proteomes" id="UP000314294"/>
    </source>
</evidence>
<dbReference type="Proteomes" id="UP000314294">
    <property type="component" value="Unassembled WGS sequence"/>
</dbReference>
<comment type="caution">
    <text evidence="1">The sequence shown here is derived from an EMBL/GenBank/DDBJ whole genome shotgun (WGS) entry which is preliminary data.</text>
</comment>
<gene>
    <name evidence="1" type="ORF">EYF80_065157</name>
</gene>
<name>A0A4Z2E7G1_9TELE</name>
<organism evidence="1 2">
    <name type="scientific">Liparis tanakae</name>
    <name type="common">Tanaka's snailfish</name>
    <dbReference type="NCBI Taxonomy" id="230148"/>
    <lineage>
        <taxon>Eukaryota</taxon>
        <taxon>Metazoa</taxon>
        <taxon>Chordata</taxon>
        <taxon>Craniata</taxon>
        <taxon>Vertebrata</taxon>
        <taxon>Euteleostomi</taxon>
        <taxon>Actinopterygii</taxon>
        <taxon>Neopterygii</taxon>
        <taxon>Teleostei</taxon>
        <taxon>Neoteleostei</taxon>
        <taxon>Acanthomorphata</taxon>
        <taxon>Eupercaria</taxon>
        <taxon>Perciformes</taxon>
        <taxon>Cottioidei</taxon>
        <taxon>Cottales</taxon>
        <taxon>Liparidae</taxon>
        <taxon>Liparis</taxon>
    </lineage>
</organism>
<protein>
    <submittedName>
        <fullName evidence="1">Uncharacterized protein</fullName>
    </submittedName>
</protein>
<dbReference type="AlphaFoldDB" id="A0A4Z2E7G1"/>
<dbReference type="EMBL" id="SRLO01014480">
    <property type="protein sequence ID" value="TNN24717.1"/>
    <property type="molecule type" value="Genomic_DNA"/>
</dbReference>
<sequence length="45" mass="4889">MAVDSSGVLRGFIPHGASGHDCQGCNTWEDKQPGVCITWTEREVN</sequence>
<accession>A0A4Z2E7G1</accession>
<proteinExistence type="predicted"/>
<keyword evidence="2" id="KW-1185">Reference proteome</keyword>